<dbReference type="InterPro" id="IPR011740">
    <property type="entry name" value="DUF2460"/>
</dbReference>
<proteinExistence type="predicted"/>
<protein>
    <recommendedName>
        <fullName evidence="1">DUF2460 domain-containing protein</fullName>
    </recommendedName>
</protein>
<dbReference type="Pfam" id="PF09343">
    <property type="entry name" value="DUF2460"/>
    <property type="match status" value="1"/>
</dbReference>
<evidence type="ECO:0000259" key="1">
    <source>
        <dbReference type="Pfam" id="PF09343"/>
    </source>
</evidence>
<dbReference type="AlphaFoldDB" id="A0A062U0C8"/>
<accession>A0A062U0C8</accession>
<comment type="caution">
    <text evidence="2">The sequence shown here is derived from an EMBL/GenBank/DDBJ whole genome shotgun (WGS) entry which is preliminary data.</text>
</comment>
<accession>A0A328JXF4</accession>
<dbReference type="Proteomes" id="UP000249123">
    <property type="component" value="Unassembled WGS sequence"/>
</dbReference>
<gene>
    <name evidence="2" type="ORF">HY3_12140</name>
</gene>
<evidence type="ECO:0000313" key="3">
    <source>
        <dbReference type="Proteomes" id="UP000249123"/>
    </source>
</evidence>
<dbReference type="NCBIfam" id="TIGR02217">
    <property type="entry name" value="chp_TIGR02217"/>
    <property type="match status" value="1"/>
</dbReference>
<dbReference type="EMBL" id="AWFB01000017">
    <property type="protein sequence ID" value="RAN33647.1"/>
    <property type="molecule type" value="Genomic_DNA"/>
</dbReference>
<dbReference type="STRING" id="1280941.HY2_12040"/>
<keyword evidence="3" id="KW-1185">Reference proteome</keyword>
<name>A0A062U0C8_9PROT</name>
<sequence>MSLANFHEVSFPVPLALAATGGPERRTDVVTLASGGEARNAVWAGSRRRWDVGSAALKLDALQALTEFFEARRGRLHGFRFRDAMDDRSCAVGEVPSEGDQRIGTGDGATTEFQLLKAYGDYARHIGKPVAGTVLVAVNGEVVPFSVDVTQGLVTLESAPPNGAGVTAGFRFDCAVRFDTDRLDITLEGFGAGKALRVPLVELAG</sequence>
<evidence type="ECO:0000313" key="2">
    <source>
        <dbReference type="EMBL" id="RAN33647.1"/>
    </source>
</evidence>
<dbReference type="eggNOG" id="COG5448">
    <property type="taxonomic scope" value="Bacteria"/>
</dbReference>
<reference evidence="2 3" key="1">
    <citation type="submission" date="2013-04" db="EMBL/GenBank/DDBJ databases">
        <title>Hyphomonas sp. T24B3 Genome Sequencing.</title>
        <authorList>
            <person name="Lai Q."/>
            <person name="Shao Z."/>
        </authorList>
    </citation>
    <scope>NUCLEOTIDE SEQUENCE [LARGE SCALE GENOMIC DNA]</scope>
    <source>
        <strain evidence="2 3">T24B3</strain>
    </source>
</reference>
<feature type="domain" description="DUF2460" evidence="1">
    <location>
        <begin position="7"/>
        <end position="203"/>
    </location>
</feature>
<organism evidence="2 3">
    <name type="scientific">Hyphomonas pacifica</name>
    <dbReference type="NCBI Taxonomy" id="1280941"/>
    <lineage>
        <taxon>Bacteria</taxon>
        <taxon>Pseudomonadati</taxon>
        <taxon>Pseudomonadota</taxon>
        <taxon>Alphaproteobacteria</taxon>
        <taxon>Hyphomonadales</taxon>
        <taxon>Hyphomonadaceae</taxon>
        <taxon>Hyphomonas</taxon>
    </lineage>
</organism>